<feature type="compositionally biased region" description="Polar residues" evidence="1">
    <location>
        <begin position="1064"/>
        <end position="1092"/>
    </location>
</feature>
<dbReference type="Pfam" id="PF00168">
    <property type="entry name" value="C2"/>
    <property type="match status" value="1"/>
</dbReference>
<dbReference type="SUPFAM" id="SSF50729">
    <property type="entry name" value="PH domain-like"/>
    <property type="match status" value="1"/>
</dbReference>
<evidence type="ECO:0000313" key="5">
    <source>
        <dbReference type="Proteomes" id="UP001146120"/>
    </source>
</evidence>
<organism evidence="4 5">
    <name type="scientific">Lagenidium giganteum</name>
    <dbReference type="NCBI Taxonomy" id="4803"/>
    <lineage>
        <taxon>Eukaryota</taxon>
        <taxon>Sar</taxon>
        <taxon>Stramenopiles</taxon>
        <taxon>Oomycota</taxon>
        <taxon>Peronosporomycetes</taxon>
        <taxon>Pythiales</taxon>
        <taxon>Pythiaceae</taxon>
    </lineage>
</organism>
<dbReference type="PROSITE" id="PS50003">
    <property type="entry name" value="PH_DOMAIN"/>
    <property type="match status" value="1"/>
</dbReference>
<dbReference type="InterPro" id="IPR000008">
    <property type="entry name" value="C2_dom"/>
</dbReference>
<dbReference type="InterPro" id="IPR011993">
    <property type="entry name" value="PH-like_dom_sf"/>
</dbReference>
<dbReference type="SMART" id="SM00233">
    <property type="entry name" value="PH"/>
    <property type="match status" value="1"/>
</dbReference>
<dbReference type="InterPro" id="IPR001849">
    <property type="entry name" value="PH_domain"/>
</dbReference>
<dbReference type="Proteomes" id="UP001146120">
    <property type="component" value="Unassembled WGS sequence"/>
</dbReference>
<feature type="compositionally biased region" description="Polar residues" evidence="1">
    <location>
        <begin position="1112"/>
        <end position="1122"/>
    </location>
</feature>
<dbReference type="Gene3D" id="2.60.40.150">
    <property type="entry name" value="C2 domain"/>
    <property type="match status" value="1"/>
</dbReference>
<feature type="domain" description="C2" evidence="3">
    <location>
        <begin position="73"/>
        <end position="200"/>
    </location>
</feature>
<dbReference type="PROSITE" id="PS50004">
    <property type="entry name" value="C2"/>
    <property type="match status" value="1"/>
</dbReference>
<dbReference type="Pfam" id="PF08578">
    <property type="entry name" value="DUF1765"/>
    <property type="match status" value="1"/>
</dbReference>
<feature type="region of interest" description="Disordered" evidence="1">
    <location>
        <begin position="1047"/>
        <end position="1157"/>
    </location>
</feature>
<dbReference type="EMBL" id="DAKRPA010000167">
    <property type="protein sequence ID" value="DAZ96442.1"/>
    <property type="molecule type" value="Genomic_DNA"/>
</dbReference>
<evidence type="ECO:0000259" key="2">
    <source>
        <dbReference type="PROSITE" id="PS50003"/>
    </source>
</evidence>
<evidence type="ECO:0000313" key="4">
    <source>
        <dbReference type="EMBL" id="DAZ96442.1"/>
    </source>
</evidence>
<feature type="non-terminal residue" evidence="4">
    <location>
        <position position="1"/>
    </location>
</feature>
<protein>
    <submittedName>
        <fullName evidence="4">Uncharacterized protein</fullName>
    </submittedName>
</protein>
<proteinExistence type="predicted"/>
<keyword evidence="5" id="KW-1185">Reference proteome</keyword>
<dbReference type="Gene3D" id="2.30.29.30">
    <property type="entry name" value="Pleckstrin-homology domain (PH domain)/Phosphotyrosine-binding domain (PTB)"/>
    <property type="match status" value="1"/>
</dbReference>
<reference evidence="4" key="2">
    <citation type="journal article" date="2023" name="Microbiol Resour">
        <title>Decontamination and Annotation of the Draft Genome Sequence of the Oomycete Lagenidium giganteum ARSEF 373.</title>
        <authorList>
            <person name="Morgan W.R."/>
            <person name="Tartar A."/>
        </authorList>
    </citation>
    <scope>NUCLEOTIDE SEQUENCE</scope>
    <source>
        <strain evidence="4">ARSEF 373</strain>
    </source>
</reference>
<dbReference type="PANTHER" id="PTHR35397">
    <property type="entry name" value="C2 DOMAIN-CONTAINING PROTEIN-RELATED"/>
    <property type="match status" value="1"/>
</dbReference>
<feature type="compositionally biased region" description="Low complexity" evidence="1">
    <location>
        <begin position="1130"/>
        <end position="1139"/>
    </location>
</feature>
<evidence type="ECO:0000259" key="3">
    <source>
        <dbReference type="PROSITE" id="PS50004"/>
    </source>
</evidence>
<dbReference type="InterPro" id="IPR013887">
    <property type="entry name" value="UPF0592"/>
</dbReference>
<dbReference type="PANTHER" id="PTHR35397:SF1">
    <property type="entry name" value="ARMADILLO-LIKE HELICAL DOMAIN-CONTAINING PROTEIN"/>
    <property type="match status" value="1"/>
</dbReference>
<comment type="caution">
    <text evidence="4">The sequence shown here is derived from an EMBL/GenBank/DDBJ whole genome shotgun (WGS) entry which is preliminary data.</text>
</comment>
<name>A0AAV2YN35_9STRA</name>
<feature type="domain" description="PH" evidence="2">
    <location>
        <begin position="1222"/>
        <end position="1319"/>
    </location>
</feature>
<feature type="region of interest" description="Disordered" evidence="1">
    <location>
        <begin position="1"/>
        <end position="25"/>
    </location>
</feature>
<sequence>PPLTSSCIRGGPTASARDATMSSPVSSPITINQDSLASMNQLSLNSMNQLSQATREFGELFSASSSPMKMSPKFLHTMFEPLENKNDSECLFRVRISGIQCRNLQGRKFSGKSDPFVEFYWDDPDEKAPYTTPVIKSDLNPNYKGLLVAFEYRTNLVSLPKKFLVAKVFSSRTFSAKTLIGSARVDLWSVATGPVHHDHHLIGCDNGRIVFNCYMEQCSDWNISVSDVGVMMPAIANELDRPEGHDFQEDASLPLKKFAVSYKCTIGTSETFYIGHTLKHGEKRSISEINEVSFQSLARLAVLSSRVSRPNTQQLPSSTGGGADDDIIQEPLVAEDPVAVEWSTVNDSLPAITRYSTFDELMSATLTLEVRQLCVGRGQMATDADGGFLTLLDKYKKEMVDAGKDAEVDEELKNTLLFGQTWLSLEKLFEDALQERMKKKYDADPGAGLNGLGFSEQFVASKFEQSLTLKGHQVAVIYGTILFTKIPDVRQLRCGVISENGISSSSSVIVGAPSNKKPPRKSKVVIPIEAQRVLEKMQDLVELMSVRQKDDKEGKVRKATKILKMLQISHKASMLSWVYVSAEALDETKSILLRLWQFLLENIRVRHYTLRNVFYELLFYLVKRAELSDLPLLGFDSTVVTNALGFKHMQKVSKRDLEFGLKLRAMLVETKYCVLQTVSVRGVMNNNLMFFVARMLSVLCFRLQSFGVEIYQLWAESYMEHVPELAAEFGMNDADLFAMDGLEAHLDWRRFHKAIYDEYGEKVLKSQEEEAEDKYEVTSEQWKTRFRRLNGEANTLNILLLDQWLWYVLDTLAVLNQKIGWIHLPGYAQVLKVFFLELKTQKSGWLPPTLYKLSCTMLSNPNLINPMTKFLLSSTSVHDVTAVIGAVELLGVWMYMIRSWRVRLSSYRLSHLENNDRWNFHQDDQYSIPAGDEVSLLPPSFDFRFLCSALRILLESEHTQVVLTTLEFLYNRWDCFPERHADKLRYELLQSFSRLFLHWHREVRHFFQTLIAYRAMKPHGWTQRGASFVNTPPHSRRQIDAVAADFNSSLGTEESQDTGKRSRSYSASNLMESVQKRLSASSPRSSWTTNFISPRSSPRSSPAPSPRSPNSGLSITISSPSAPTGKGFNSSSSCSTPTSHSDRRSADGLSLASDRKVRSVSEDYHKASLQPQPKMDPNIQLQFNRLLESVYTAAKKYMDRQAILGGEVLKKQPKATWKKKGALLKQGFIYKNTWKQKYFSLQNNKLGYSDTEHGAIKREINVIGSTVTEISNQIDQSQGTRVVLFHCFCVDSGYQKFTLCAPNFEEMRDWVEVLTQNATAETAEKSDSTLDVAAVTDKLESVAGKHTAAEEVPENLMPYTVLAVKEWLDFRVDAMEIEGKIAAGQPFTMPVLLSKSSLYADDD</sequence>
<gene>
    <name evidence="4" type="ORF">N0F65_006488</name>
</gene>
<evidence type="ECO:0000256" key="1">
    <source>
        <dbReference type="SAM" id="MobiDB-lite"/>
    </source>
</evidence>
<dbReference type="SMART" id="SM00239">
    <property type="entry name" value="C2"/>
    <property type="match status" value="1"/>
</dbReference>
<dbReference type="InterPro" id="IPR035892">
    <property type="entry name" value="C2_domain_sf"/>
</dbReference>
<accession>A0AAV2YN35</accession>
<dbReference type="SUPFAM" id="SSF49562">
    <property type="entry name" value="C2 domain (Calcium/lipid-binding domain, CaLB)"/>
    <property type="match status" value="1"/>
</dbReference>
<reference evidence="4" key="1">
    <citation type="submission" date="2022-11" db="EMBL/GenBank/DDBJ databases">
        <authorList>
            <person name="Morgan W.R."/>
            <person name="Tartar A."/>
        </authorList>
    </citation>
    <scope>NUCLEOTIDE SEQUENCE</scope>
    <source>
        <strain evidence="4">ARSEF 373</strain>
    </source>
</reference>
<dbReference type="Pfam" id="PF00169">
    <property type="entry name" value="PH"/>
    <property type="match status" value="1"/>
</dbReference>
<dbReference type="CDD" id="cd00030">
    <property type="entry name" value="C2"/>
    <property type="match status" value="1"/>
</dbReference>